<dbReference type="InterPro" id="IPR036661">
    <property type="entry name" value="Luciferase-like_sf"/>
</dbReference>
<dbReference type="Gene3D" id="3.20.20.30">
    <property type="entry name" value="Luciferase-like domain"/>
    <property type="match status" value="1"/>
</dbReference>
<comment type="caution">
    <text evidence="6">The sequence shown here is derived from an EMBL/GenBank/DDBJ whole genome shotgun (WGS) entry which is preliminary data.</text>
</comment>
<dbReference type="GO" id="GO:0008726">
    <property type="term" value="F:alkanesulfonate monooxygenase activity"/>
    <property type="evidence" value="ECO:0007669"/>
    <property type="project" value="TreeGrafter"/>
</dbReference>
<dbReference type="AlphaFoldDB" id="A0A8H9J137"/>
<organism evidence="6 7">
    <name type="scientific">Amycolatopsis bartoniae</name>
    <dbReference type="NCBI Taxonomy" id="941986"/>
    <lineage>
        <taxon>Bacteria</taxon>
        <taxon>Bacillati</taxon>
        <taxon>Actinomycetota</taxon>
        <taxon>Actinomycetes</taxon>
        <taxon>Pseudonocardiales</taxon>
        <taxon>Pseudonocardiaceae</taxon>
        <taxon>Amycolatopsis</taxon>
    </lineage>
</organism>
<proteinExistence type="predicted"/>
<dbReference type="SUPFAM" id="SSF51679">
    <property type="entry name" value="Bacterial luciferase-like"/>
    <property type="match status" value="1"/>
</dbReference>
<reference evidence="6" key="2">
    <citation type="submission" date="2020-09" db="EMBL/GenBank/DDBJ databases">
        <authorList>
            <person name="Sun Q."/>
            <person name="Zhou Y."/>
        </authorList>
    </citation>
    <scope>NUCLEOTIDE SEQUENCE</scope>
    <source>
        <strain evidence="6">CGMCC 4.7679</strain>
    </source>
</reference>
<gene>
    <name evidence="6" type="ORF">GCM10017566_73930</name>
</gene>
<dbReference type="Pfam" id="PF00296">
    <property type="entry name" value="Bac_luciferase"/>
    <property type="match status" value="1"/>
</dbReference>
<evidence type="ECO:0000256" key="1">
    <source>
        <dbReference type="ARBA" id="ARBA00022630"/>
    </source>
</evidence>
<evidence type="ECO:0000256" key="4">
    <source>
        <dbReference type="ARBA" id="ARBA00023033"/>
    </source>
</evidence>
<dbReference type="EMBL" id="BNAV01000025">
    <property type="protein sequence ID" value="GHF89497.1"/>
    <property type="molecule type" value="Genomic_DNA"/>
</dbReference>
<keyword evidence="2" id="KW-0288">FMN</keyword>
<dbReference type="InterPro" id="IPR050172">
    <property type="entry name" value="SsuD_RutA_monooxygenase"/>
</dbReference>
<dbReference type="InterPro" id="IPR011251">
    <property type="entry name" value="Luciferase-like_dom"/>
</dbReference>
<keyword evidence="7" id="KW-1185">Reference proteome</keyword>
<dbReference type="OrthoDB" id="5241778at2"/>
<feature type="domain" description="Luciferase-like" evidence="5">
    <location>
        <begin position="17"/>
        <end position="207"/>
    </location>
</feature>
<evidence type="ECO:0000259" key="5">
    <source>
        <dbReference type="Pfam" id="PF00296"/>
    </source>
</evidence>
<keyword evidence="4" id="KW-0503">Monooxygenase</keyword>
<dbReference type="PANTHER" id="PTHR42847">
    <property type="entry name" value="ALKANESULFONATE MONOOXYGENASE"/>
    <property type="match status" value="1"/>
</dbReference>
<evidence type="ECO:0000256" key="2">
    <source>
        <dbReference type="ARBA" id="ARBA00022643"/>
    </source>
</evidence>
<evidence type="ECO:0000313" key="6">
    <source>
        <dbReference type="EMBL" id="GHF89497.1"/>
    </source>
</evidence>
<dbReference type="GO" id="GO:0046306">
    <property type="term" value="P:alkanesulfonate catabolic process"/>
    <property type="evidence" value="ECO:0007669"/>
    <property type="project" value="TreeGrafter"/>
</dbReference>
<dbReference type="PANTHER" id="PTHR42847:SF4">
    <property type="entry name" value="ALKANESULFONATE MONOOXYGENASE-RELATED"/>
    <property type="match status" value="1"/>
</dbReference>
<name>A0A8H9J137_9PSEU</name>
<dbReference type="RefSeq" id="WP_145939165.1">
    <property type="nucleotide sequence ID" value="NZ_BNAV01000025.1"/>
</dbReference>
<accession>A0A8H9J137</accession>
<protein>
    <submittedName>
        <fullName evidence="6">Oxidoreductase</fullName>
    </submittedName>
</protein>
<keyword evidence="3" id="KW-0560">Oxidoreductase</keyword>
<evidence type="ECO:0000313" key="7">
    <source>
        <dbReference type="Proteomes" id="UP000658656"/>
    </source>
</evidence>
<reference evidence="6" key="1">
    <citation type="journal article" date="2014" name="Int. J. Syst. Evol. Microbiol.">
        <title>Complete genome sequence of Corynebacterium casei LMG S-19264T (=DSM 44701T), isolated from a smear-ripened cheese.</title>
        <authorList>
            <consortium name="US DOE Joint Genome Institute (JGI-PGF)"/>
            <person name="Walter F."/>
            <person name="Albersmeier A."/>
            <person name="Kalinowski J."/>
            <person name="Ruckert C."/>
        </authorList>
    </citation>
    <scope>NUCLEOTIDE SEQUENCE</scope>
    <source>
        <strain evidence="6">CGMCC 4.7679</strain>
    </source>
</reference>
<evidence type="ECO:0000256" key="3">
    <source>
        <dbReference type="ARBA" id="ARBA00023002"/>
    </source>
</evidence>
<keyword evidence="1" id="KW-0285">Flavoprotein</keyword>
<sequence>MSPRVFRFGLVAVPRGSVAEWAALARRAEDLGFSTLLVPDGVGSHSSFTALGAAAAVTEQLRLGTFVTAVPLHTPGEIAQQTSGLDQLSDGRFELGLGAGRPDADAGARILGLPWGTPGERVRQVGTVIDTVERLLGEVEGWQPVQRPRPPIMIAGTGERLLRTGAERAEILAVHAGSESQLGEKLRVVREAAGARFDDLELSVNVFHVGDGPVTPWLRNFGIDPERTAGNQHVSVLTGDTRTAVDTLKRRRDEFGVSYVTINARALEQAVPVVEALAGT</sequence>
<dbReference type="Proteomes" id="UP000658656">
    <property type="component" value="Unassembled WGS sequence"/>
</dbReference>